<keyword evidence="2" id="KW-1185">Reference proteome</keyword>
<dbReference type="Proteomes" id="UP000199365">
    <property type="component" value="Unassembled WGS sequence"/>
</dbReference>
<organism evidence="1 2">
    <name type="scientific">Paraburkholderia tuberum</name>
    <dbReference type="NCBI Taxonomy" id="157910"/>
    <lineage>
        <taxon>Bacteria</taxon>
        <taxon>Pseudomonadati</taxon>
        <taxon>Pseudomonadota</taxon>
        <taxon>Betaproteobacteria</taxon>
        <taxon>Burkholderiales</taxon>
        <taxon>Burkholderiaceae</taxon>
        <taxon>Paraburkholderia</taxon>
    </lineage>
</organism>
<evidence type="ECO:0000313" key="1">
    <source>
        <dbReference type="EMBL" id="SDR55266.1"/>
    </source>
</evidence>
<gene>
    <name evidence="1" type="ORF">SAMN05445850_6039</name>
</gene>
<accession>A0A1H1JZ90</accession>
<dbReference type="STRING" id="157910.SAMN05445850_6039"/>
<evidence type="ECO:0000313" key="2">
    <source>
        <dbReference type="Proteomes" id="UP000199365"/>
    </source>
</evidence>
<protein>
    <submittedName>
        <fullName evidence="1">Uncharacterized protein</fullName>
    </submittedName>
</protein>
<proteinExistence type="predicted"/>
<reference evidence="2" key="1">
    <citation type="submission" date="2016-10" db="EMBL/GenBank/DDBJ databases">
        <authorList>
            <person name="Varghese N."/>
            <person name="Submissions S."/>
        </authorList>
    </citation>
    <scope>NUCLEOTIDE SEQUENCE [LARGE SCALE GENOMIC DNA]</scope>
    <source>
        <strain evidence="2">DUS833</strain>
    </source>
</reference>
<sequence>MIERIAELLEARARGDATLLSTTLRYHEQQG</sequence>
<dbReference type="EMBL" id="FNKX01000002">
    <property type="protein sequence ID" value="SDR55266.1"/>
    <property type="molecule type" value="Genomic_DNA"/>
</dbReference>
<dbReference type="AlphaFoldDB" id="A0A1H1JZ90"/>
<name>A0A1H1JZ90_9BURK</name>